<feature type="region of interest" description="Disordered" evidence="1">
    <location>
        <begin position="35"/>
        <end position="81"/>
    </location>
</feature>
<gene>
    <name evidence="2" type="ORF">RM530_01705</name>
</gene>
<dbReference type="EMBL" id="JAVRIC010000002">
    <property type="protein sequence ID" value="MDT0496083.1"/>
    <property type="molecule type" value="Genomic_DNA"/>
</dbReference>
<dbReference type="Pfam" id="PF11219">
    <property type="entry name" value="DUF3014"/>
    <property type="match status" value="1"/>
</dbReference>
<organism evidence="2 3">
    <name type="scientific">Banduia mediterranea</name>
    <dbReference type="NCBI Taxonomy" id="3075609"/>
    <lineage>
        <taxon>Bacteria</taxon>
        <taxon>Pseudomonadati</taxon>
        <taxon>Pseudomonadota</taxon>
        <taxon>Gammaproteobacteria</taxon>
        <taxon>Nevskiales</taxon>
        <taxon>Algiphilaceae</taxon>
        <taxon>Banduia</taxon>
    </lineage>
</organism>
<protein>
    <submittedName>
        <fullName evidence="2">DUF3014 domain-containing protein</fullName>
    </submittedName>
</protein>
<evidence type="ECO:0000256" key="1">
    <source>
        <dbReference type="SAM" id="MobiDB-lite"/>
    </source>
</evidence>
<sequence>MNNKGAFGTLAALAAIILAGAFGYHWYKGREGAAMAPQPVDTRPLPEAPQPLQYPVPQSPPQAPAESESKPVSRPLPDLGTSDAPFRSSVEALTGSAPLEAFLVPDGVIRKLVVSIDNLSDSTLGLRFRAIKKIDGDFTVETRGDAIYLSAENYARYDRAVNTLEAVDTGSLVALYFRYYPLFQEAYKDLGYPSRYFNDRVIAIIDHLLATPDVSASVELVRPKVLYQYKDPDLESLSVGQKTLIRMGPEHAASVKAKLREIRKAIIAGTRERGEAASSAG</sequence>
<accession>A0ABU2WDX6</accession>
<evidence type="ECO:0000313" key="2">
    <source>
        <dbReference type="EMBL" id="MDT0496083.1"/>
    </source>
</evidence>
<dbReference type="Proteomes" id="UP001254608">
    <property type="component" value="Unassembled WGS sequence"/>
</dbReference>
<feature type="compositionally biased region" description="Pro residues" evidence="1">
    <location>
        <begin position="46"/>
        <end position="63"/>
    </location>
</feature>
<evidence type="ECO:0000313" key="3">
    <source>
        <dbReference type="Proteomes" id="UP001254608"/>
    </source>
</evidence>
<keyword evidence="3" id="KW-1185">Reference proteome</keyword>
<dbReference type="InterPro" id="IPR021382">
    <property type="entry name" value="DUF3014"/>
</dbReference>
<comment type="caution">
    <text evidence="2">The sequence shown here is derived from an EMBL/GenBank/DDBJ whole genome shotgun (WGS) entry which is preliminary data.</text>
</comment>
<proteinExistence type="predicted"/>
<reference evidence="2 3" key="1">
    <citation type="submission" date="2023-09" db="EMBL/GenBank/DDBJ databases">
        <authorList>
            <person name="Rey-Velasco X."/>
        </authorList>
    </citation>
    <scope>NUCLEOTIDE SEQUENCE [LARGE SCALE GENOMIC DNA]</scope>
    <source>
        <strain evidence="2 3">W345</strain>
    </source>
</reference>
<dbReference type="RefSeq" id="WP_311363475.1">
    <property type="nucleotide sequence ID" value="NZ_JAVRIC010000002.1"/>
</dbReference>
<name>A0ABU2WDX6_9GAMM</name>